<accession>A0A9X1YN30</accession>
<organism evidence="2 3">
    <name type="scientific">Scleromatobacter humisilvae</name>
    <dbReference type="NCBI Taxonomy" id="2897159"/>
    <lineage>
        <taxon>Bacteria</taxon>
        <taxon>Pseudomonadati</taxon>
        <taxon>Pseudomonadota</taxon>
        <taxon>Betaproteobacteria</taxon>
        <taxon>Burkholderiales</taxon>
        <taxon>Sphaerotilaceae</taxon>
        <taxon>Scleromatobacter</taxon>
    </lineage>
</organism>
<evidence type="ECO:0000256" key="1">
    <source>
        <dbReference type="SAM" id="MobiDB-lite"/>
    </source>
</evidence>
<dbReference type="Proteomes" id="UP001139353">
    <property type="component" value="Unassembled WGS sequence"/>
</dbReference>
<feature type="region of interest" description="Disordered" evidence="1">
    <location>
        <begin position="34"/>
        <end position="81"/>
    </location>
</feature>
<comment type="caution">
    <text evidence="2">The sequence shown here is derived from an EMBL/GenBank/DDBJ whole genome shotgun (WGS) entry which is preliminary data.</text>
</comment>
<dbReference type="AlphaFoldDB" id="A0A9X1YN30"/>
<keyword evidence="3" id="KW-1185">Reference proteome</keyword>
<name>A0A9X1YN30_9BURK</name>
<dbReference type="EMBL" id="JAJLJH010000009">
    <property type="protein sequence ID" value="MCK9688500.1"/>
    <property type="molecule type" value="Genomic_DNA"/>
</dbReference>
<feature type="compositionally biased region" description="Low complexity" evidence="1">
    <location>
        <begin position="50"/>
        <end position="66"/>
    </location>
</feature>
<proteinExistence type="predicted"/>
<reference evidence="2" key="1">
    <citation type="submission" date="2021-11" db="EMBL/GenBank/DDBJ databases">
        <title>BS-T2-15 a new species belonging to the Comamonadaceae family isolated from the soil of a French oak forest.</title>
        <authorList>
            <person name="Mieszkin S."/>
            <person name="Alain K."/>
        </authorList>
    </citation>
    <scope>NUCLEOTIDE SEQUENCE</scope>
    <source>
        <strain evidence="2">BS-T2-15</strain>
    </source>
</reference>
<evidence type="ECO:0000313" key="2">
    <source>
        <dbReference type="EMBL" id="MCK9688500.1"/>
    </source>
</evidence>
<protein>
    <submittedName>
        <fullName evidence="2">Uncharacterized protein</fullName>
    </submittedName>
</protein>
<dbReference type="RefSeq" id="WP_275684549.1">
    <property type="nucleotide sequence ID" value="NZ_JAJLJH010000009.1"/>
</dbReference>
<evidence type="ECO:0000313" key="3">
    <source>
        <dbReference type="Proteomes" id="UP001139353"/>
    </source>
</evidence>
<sequence>MGHLTESRLHRARRHGARGLVALLAGLAVTAAWSSQKAGGTIGKVDNSGSTSTSTPAPKAPTTASSGVGKAPTKAASGTTR</sequence>
<gene>
    <name evidence="2" type="ORF">LPC04_22555</name>
</gene>